<dbReference type="AlphaFoldDB" id="W4L319"/>
<dbReference type="EC" id="6.3.3.2" evidence="5"/>
<dbReference type="PANTHER" id="PTHR23407">
    <property type="entry name" value="ATPASE INHIBITOR/5-FORMYLTETRAHYDROFOLATE CYCLO-LIGASE"/>
    <property type="match status" value="1"/>
</dbReference>
<feature type="binding site" evidence="4">
    <location>
        <begin position="86"/>
        <end position="94"/>
    </location>
    <ligand>
        <name>ATP</name>
        <dbReference type="ChEBI" id="CHEBI:30616"/>
    </ligand>
</feature>
<feature type="non-terminal residue" evidence="6">
    <location>
        <position position="144"/>
    </location>
</feature>
<accession>W4L319</accession>
<comment type="caution">
    <text evidence="6">The sequence shown here is derived from an EMBL/GenBank/DDBJ whole genome shotgun (WGS) entry which is preliminary data.</text>
</comment>
<comment type="cofactor">
    <cofactor evidence="5">
        <name>Mg(2+)</name>
        <dbReference type="ChEBI" id="CHEBI:18420"/>
    </cofactor>
</comment>
<dbReference type="EMBL" id="AZHX01002984">
    <property type="protein sequence ID" value="ETW92274.1"/>
    <property type="molecule type" value="Genomic_DNA"/>
</dbReference>
<comment type="catalytic activity">
    <reaction evidence="5">
        <text>(6S)-5-formyl-5,6,7,8-tetrahydrofolate + ATP = (6R)-5,10-methenyltetrahydrofolate + ADP + phosphate</text>
        <dbReference type="Rhea" id="RHEA:10488"/>
        <dbReference type="ChEBI" id="CHEBI:30616"/>
        <dbReference type="ChEBI" id="CHEBI:43474"/>
        <dbReference type="ChEBI" id="CHEBI:57455"/>
        <dbReference type="ChEBI" id="CHEBI:57457"/>
        <dbReference type="ChEBI" id="CHEBI:456216"/>
        <dbReference type="EC" id="6.3.3.2"/>
    </reaction>
</comment>
<dbReference type="Pfam" id="PF01812">
    <property type="entry name" value="5-FTHF_cyc-lig"/>
    <property type="match status" value="1"/>
</dbReference>
<evidence type="ECO:0000256" key="2">
    <source>
        <dbReference type="ARBA" id="ARBA00022741"/>
    </source>
</evidence>
<dbReference type="GO" id="GO:0030272">
    <property type="term" value="F:5-formyltetrahydrofolate cyclo-ligase activity"/>
    <property type="evidence" value="ECO:0007669"/>
    <property type="project" value="UniProtKB-EC"/>
</dbReference>
<dbReference type="SUPFAM" id="SSF100950">
    <property type="entry name" value="NagB/RpiA/CoA transferase-like"/>
    <property type="match status" value="1"/>
</dbReference>
<evidence type="ECO:0000256" key="5">
    <source>
        <dbReference type="RuleBase" id="RU361279"/>
    </source>
</evidence>
<dbReference type="PANTHER" id="PTHR23407:SF1">
    <property type="entry name" value="5-FORMYLTETRAHYDROFOLATE CYCLO-LIGASE"/>
    <property type="match status" value="1"/>
</dbReference>
<evidence type="ECO:0000256" key="4">
    <source>
        <dbReference type="PIRSR" id="PIRSR006806-1"/>
    </source>
</evidence>
<keyword evidence="5" id="KW-0460">Magnesium</keyword>
<dbReference type="GO" id="GO:0035999">
    <property type="term" value="P:tetrahydrofolate interconversion"/>
    <property type="evidence" value="ECO:0007669"/>
    <property type="project" value="TreeGrafter"/>
</dbReference>
<dbReference type="InterPro" id="IPR037171">
    <property type="entry name" value="NagB/RpiA_transferase-like"/>
</dbReference>
<dbReference type="Proteomes" id="UP000019140">
    <property type="component" value="Unassembled WGS sequence"/>
</dbReference>
<evidence type="ECO:0000313" key="6">
    <source>
        <dbReference type="EMBL" id="ETW92274.1"/>
    </source>
</evidence>
<feature type="binding site" evidence="4">
    <location>
        <position position="9"/>
    </location>
    <ligand>
        <name>substrate</name>
    </ligand>
</feature>
<dbReference type="Gene3D" id="3.40.50.10420">
    <property type="entry name" value="NagB/RpiA/CoA transferase-like"/>
    <property type="match status" value="1"/>
</dbReference>
<dbReference type="InterPro" id="IPR024185">
    <property type="entry name" value="FTHF_cligase-like_sf"/>
</dbReference>
<keyword evidence="2 4" id="KW-0547">Nucleotide-binding</keyword>
<organism evidence="6 7">
    <name type="scientific">Candidatus Entotheonella gemina</name>
    <dbReference type="NCBI Taxonomy" id="1429439"/>
    <lineage>
        <taxon>Bacteria</taxon>
        <taxon>Pseudomonadati</taxon>
        <taxon>Nitrospinota/Tectimicrobiota group</taxon>
        <taxon>Candidatus Tectimicrobiota</taxon>
        <taxon>Candidatus Entotheonellia</taxon>
        <taxon>Candidatus Entotheonellales</taxon>
        <taxon>Candidatus Entotheonellaceae</taxon>
        <taxon>Candidatus Entotheonella</taxon>
    </lineage>
</organism>
<evidence type="ECO:0000256" key="1">
    <source>
        <dbReference type="ARBA" id="ARBA00010638"/>
    </source>
</evidence>
<dbReference type="GO" id="GO:0005524">
    <property type="term" value="F:ATP binding"/>
    <property type="evidence" value="ECO:0007669"/>
    <property type="project" value="UniProtKB-KW"/>
</dbReference>
<gene>
    <name evidence="6" type="ORF">ETSY2_53915</name>
</gene>
<keyword evidence="5" id="KW-0479">Metal-binding</keyword>
<sequence>MLYMALPHEVQTAALITHARRYHKRVTVPVVTPDGLLAVGCPTEVSHFHPGPFGIPEPRDLSAVVPPAEIDIVFVPGVGFDAKGVRLGYGGGYYDRFLRLLPAQTHFGGLAFHTQIVPSIPRLPHDICMHFVVTEQGVLTFHTP</sequence>
<reference evidence="6 7" key="1">
    <citation type="journal article" date="2014" name="Nature">
        <title>An environmental bacterial taxon with a large and distinct metabolic repertoire.</title>
        <authorList>
            <person name="Wilson M.C."/>
            <person name="Mori T."/>
            <person name="Ruckert C."/>
            <person name="Uria A.R."/>
            <person name="Helf M.J."/>
            <person name="Takada K."/>
            <person name="Gernert C."/>
            <person name="Steffens U.A."/>
            <person name="Heycke N."/>
            <person name="Schmitt S."/>
            <person name="Rinke C."/>
            <person name="Helfrich E.J."/>
            <person name="Brachmann A.O."/>
            <person name="Gurgui C."/>
            <person name="Wakimoto T."/>
            <person name="Kracht M."/>
            <person name="Crusemann M."/>
            <person name="Hentschel U."/>
            <person name="Abe I."/>
            <person name="Matsunaga S."/>
            <person name="Kalinowski J."/>
            <person name="Takeyama H."/>
            <person name="Piel J."/>
        </authorList>
    </citation>
    <scope>NUCLEOTIDE SEQUENCE [LARGE SCALE GENOMIC DNA]</scope>
    <source>
        <strain evidence="7">TSY2</strain>
    </source>
</reference>
<protein>
    <recommendedName>
        <fullName evidence="5">5-formyltetrahydrofolate cyclo-ligase</fullName>
        <ecNumber evidence="5">6.3.3.2</ecNumber>
    </recommendedName>
</protein>
<keyword evidence="3 4" id="KW-0067">ATP-binding</keyword>
<dbReference type="HOGENOM" id="CLU_066245_2_2_7"/>
<name>W4L319_9BACT</name>
<proteinExistence type="inferred from homology"/>
<evidence type="ECO:0000313" key="7">
    <source>
        <dbReference type="Proteomes" id="UP000019140"/>
    </source>
</evidence>
<comment type="similarity">
    <text evidence="1 5">Belongs to the 5-formyltetrahydrofolate cyclo-ligase family.</text>
</comment>
<evidence type="ECO:0000256" key="3">
    <source>
        <dbReference type="ARBA" id="ARBA00022840"/>
    </source>
</evidence>
<dbReference type="GO" id="GO:0046872">
    <property type="term" value="F:metal ion binding"/>
    <property type="evidence" value="ECO:0007669"/>
    <property type="project" value="UniProtKB-KW"/>
</dbReference>
<dbReference type="InterPro" id="IPR002698">
    <property type="entry name" value="FTHF_cligase"/>
</dbReference>
<feature type="binding site" evidence="4">
    <location>
        <position position="4"/>
    </location>
    <ligand>
        <name>substrate</name>
    </ligand>
</feature>
<dbReference type="PIRSF" id="PIRSF006806">
    <property type="entry name" value="FTHF_cligase"/>
    <property type="match status" value="1"/>
</dbReference>
<dbReference type="GO" id="GO:0009396">
    <property type="term" value="P:folic acid-containing compound biosynthetic process"/>
    <property type="evidence" value="ECO:0007669"/>
    <property type="project" value="TreeGrafter"/>
</dbReference>
<dbReference type="NCBIfam" id="TIGR02727">
    <property type="entry name" value="MTHFS_bact"/>
    <property type="match status" value="1"/>
</dbReference>
<keyword evidence="7" id="KW-1185">Reference proteome</keyword>